<evidence type="ECO:0000256" key="2">
    <source>
        <dbReference type="ARBA" id="ARBA00022763"/>
    </source>
</evidence>
<comment type="caution">
    <text evidence="6">The sequence shown here is derived from an EMBL/GenBank/DDBJ whole genome shotgun (WGS) entry which is preliminary data.</text>
</comment>
<dbReference type="GO" id="GO:0005634">
    <property type="term" value="C:nucleus"/>
    <property type="evidence" value="ECO:0007669"/>
    <property type="project" value="UniProtKB-SubCell"/>
</dbReference>
<dbReference type="Proteomes" id="UP000785200">
    <property type="component" value="Unassembled WGS sequence"/>
</dbReference>
<gene>
    <name evidence="6" type="ORF">D0Z07_1197</name>
</gene>
<feature type="domain" description="DNA endonuclease activator Ctp1 C-terminal" evidence="5">
    <location>
        <begin position="711"/>
        <end position="825"/>
    </location>
</feature>
<evidence type="ECO:0000256" key="3">
    <source>
        <dbReference type="ARBA" id="ARBA00023242"/>
    </source>
</evidence>
<feature type="compositionally biased region" description="Low complexity" evidence="4">
    <location>
        <begin position="581"/>
        <end position="591"/>
    </location>
</feature>
<feature type="region of interest" description="Disordered" evidence="4">
    <location>
        <begin position="668"/>
        <end position="687"/>
    </location>
</feature>
<dbReference type="Pfam" id="PF08573">
    <property type="entry name" value="SAE2"/>
    <property type="match status" value="1"/>
</dbReference>
<keyword evidence="7" id="KW-1185">Reference proteome</keyword>
<comment type="subcellular location">
    <subcellularLocation>
        <location evidence="1">Nucleus</location>
    </subcellularLocation>
</comment>
<feature type="region of interest" description="Disordered" evidence="4">
    <location>
        <begin position="130"/>
        <end position="165"/>
    </location>
</feature>
<dbReference type="InterPro" id="IPR013882">
    <property type="entry name" value="Ctp1_C"/>
</dbReference>
<name>A0A9P6VR23_9HELO</name>
<keyword evidence="3" id="KW-0539">Nucleus</keyword>
<protein>
    <submittedName>
        <fullName evidence="6">Akt phosphorylation enhancer</fullName>
    </submittedName>
</protein>
<evidence type="ECO:0000313" key="7">
    <source>
        <dbReference type="Proteomes" id="UP000785200"/>
    </source>
</evidence>
<accession>A0A9P6VR23</accession>
<feature type="region of interest" description="Disordered" evidence="4">
    <location>
        <begin position="461"/>
        <end position="490"/>
    </location>
</feature>
<dbReference type="EMBL" id="VNKQ01000003">
    <property type="protein sequence ID" value="KAG0652068.1"/>
    <property type="molecule type" value="Genomic_DNA"/>
</dbReference>
<feature type="compositionally biased region" description="Polar residues" evidence="4">
    <location>
        <begin position="311"/>
        <end position="322"/>
    </location>
</feature>
<feature type="compositionally biased region" description="Basic and acidic residues" evidence="4">
    <location>
        <begin position="550"/>
        <end position="580"/>
    </location>
</feature>
<proteinExistence type="predicted"/>
<feature type="compositionally biased region" description="Polar residues" evidence="4">
    <location>
        <begin position="625"/>
        <end position="637"/>
    </location>
</feature>
<keyword evidence="2" id="KW-0227">DNA damage</keyword>
<sequence>MDIWETGRQELAEELKKVCDRIGTSLAAELDHENNIFIARDELEALREKAAKADAFEDEVSSLNRQKRSLEARLGEVGVLTEKNVEIQRLVEHNTRLSEDLEKSKDASLRIDGLEKENKRLAAELKQALNHGQDPKGADASSFTTPKPIASGPSSSVTVPAARSDTDGHHVVAKDIYESLVKKFNTLHENHQLLTSARATLEKALTNKKEKYRGYYDILEKKVQKRDATIKEQGEELQRLRAQVQDITGESRTSTSRIFEENGEQNILNEYSESHDIKASPLELPIILPGVYKGDGDDVVEEENLVALEPYTSTTNGNTPNKSVEESVATETKDISSTPASSSPDAPVVVFARRLRKTKSRQEPTVPSKTPRVKIETISSSPIGLAAMLALDESLDLDDIGEKQSTPRKGRPFLQQALRANSSLAIVAPNETQTPLQSESNSPTNYQVTQETPIRRIGIKRPGSVLQPRSPNTLLLPRTSAERAKKRRRVISDQAVSDLFEDGQVLSSTESSRRKNTHTPDQAKLLPDLLFKPTPPKHVLGADSAVSSRTTKEPVEPARPTCKESMRLKELSRPSSRDSPRSSVEPSRPASKGGFKDSVYESRATSRDSPETRLGSPTYFRPSLKTPNQVQPPSSRATVGVLSGRQRPSPGSLQYDMLEQHRLLEQQKALKSKPGTPSSTRNPPLRTRPLDELMLHDFKVNPKYNQGYGYAFREVVRKQADRRCLPGCTKPDCCGGQFRVLAEALRDPDKPLTLSQEEADDRILQEFLGDNAYKLRNMTKTEREETLMQALTRDMANKMGKHRHAYERRQSPPGYWRSDFPNTQEQVQDRAKAKEVECEQLAHRYEEAMRGGAYIFRDE</sequence>
<evidence type="ECO:0000313" key="6">
    <source>
        <dbReference type="EMBL" id="KAG0652068.1"/>
    </source>
</evidence>
<dbReference type="AlphaFoldDB" id="A0A9P6VR23"/>
<dbReference type="OrthoDB" id="5801062at2759"/>
<evidence type="ECO:0000256" key="4">
    <source>
        <dbReference type="SAM" id="MobiDB-lite"/>
    </source>
</evidence>
<feature type="compositionally biased region" description="Basic and acidic residues" evidence="4">
    <location>
        <begin position="594"/>
        <end position="611"/>
    </location>
</feature>
<evidence type="ECO:0000259" key="5">
    <source>
        <dbReference type="Pfam" id="PF08573"/>
    </source>
</evidence>
<reference evidence="6" key="1">
    <citation type="submission" date="2019-07" db="EMBL/GenBank/DDBJ databases">
        <title>Hyphodiscus hymeniophilus genome sequencing and assembly.</title>
        <authorList>
            <person name="Kramer G."/>
            <person name="Nodwell J."/>
        </authorList>
    </citation>
    <scope>NUCLEOTIDE SEQUENCE</scope>
    <source>
        <strain evidence="6">ATCC 34498</strain>
    </source>
</reference>
<dbReference type="GO" id="GO:0006281">
    <property type="term" value="P:DNA repair"/>
    <property type="evidence" value="ECO:0007669"/>
    <property type="project" value="InterPro"/>
</dbReference>
<organism evidence="6 7">
    <name type="scientific">Hyphodiscus hymeniophilus</name>
    <dbReference type="NCBI Taxonomy" id="353542"/>
    <lineage>
        <taxon>Eukaryota</taxon>
        <taxon>Fungi</taxon>
        <taxon>Dikarya</taxon>
        <taxon>Ascomycota</taxon>
        <taxon>Pezizomycotina</taxon>
        <taxon>Leotiomycetes</taxon>
        <taxon>Helotiales</taxon>
        <taxon>Hyphodiscaceae</taxon>
        <taxon>Hyphodiscus</taxon>
    </lineage>
</organism>
<feature type="region of interest" description="Disordered" evidence="4">
    <location>
        <begin position="506"/>
        <end position="652"/>
    </location>
</feature>
<evidence type="ECO:0000256" key="1">
    <source>
        <dbReference type="ARBA" id="ARBA00004123"/>
    </source>
</evidence>
<feature type="region of interest" description="Disordered" evidence="4">
    <location>
        <begin position="310"/>
        <end position="345"/>
    </location>
</feature>
<feature type="compositionally biased region" description="Low complexity" evidence="4">
    <location>
        <begin position="336"/>
        <end position="345"/>
    </location>
</feature>